<dbReference type="PRINTS" id="PR00598">
    <property type="entry name" value="HTHMARR"/>
</dbReference>
<dbReference type="Gene3D" id="1.10.10.10">
    <property type="entry name" value="Winged helix-like DNA-binding domain superfamily/Winged helix DNA-binding domain"/>
    <property type="match status" value="1"/>
</dbReference>
<evidence type="ECO:0000259" key="2">
    <source>
        <dbReference type="PROSITE" id="PS50995"/>
    </source>
</evidence>
<dbReference type="SMART" id="SM00347">
    <property type="entry name" value="HTH_MARR"/>
    <property type="match status" value="1"/>
</dbReference>
<keyword evidence="1" id="KW-0238">DNA-binding</keyword>
<dbReference type="InterPro" id="IPR039422">
    <property type="entry name" value="MarR/SlyA-like"/>
</dbReference>
<dbReference type="PANTHER" id="PTHR33164">
    <property type="entry name" value="TRANSCRIPTIONAL REGULATOR, MARR FAMILY"/>
    <property type="match status" value="1"/>
</dbReference>
<evidence type="ECO:0000313" key="4">
    <source>
        <dbReference type="Proteomes" id="UP000547209"/>
    </source>
</evidence>
<protein>
    <submittedName>
        <fullName evidence="3">MarR family transcriptional regulator</fullName>
    </submittedName>
</protein>
<evidence type="ECO:0000256" key="1">
    <source>
        <dbReference type="ARBA" id="ARBA00023125"/>
    </source>
</evidence>
<dbReference type="EMBL" id="JACJVP010000001">
    <property type="protein sequence ID" value="MBB6669540.1"/>
    <property type="molecule type" value="Genomic_DNA"/>
</dbReference>
<dbReference type="Proteomes" id="UP000547209">
    <property type="component" value="Unassembled WGS sequence"/>
</dbReference>
<organism evidence="3 4">
    <name type="scientific">Cohnella nanjingensis</name>
    <dbReference type="NCBI Taxonomy" id="1387779"/>
    <lineage>
        <taxon>Bacteria</taxon>
        <taxon>Bacillati</taxon>
        <taxon>Bacillota</taxon>
        <taxon>Bacilli</taxon>
        <taxon>Bacillales</taxon>
        <taxon>Paenibacillaceae</taxon>
        <taxon>Cohnella</taxon>
    </lineage>
</organism>
<dbReference type="InterPro" id="IPR000835">
    <property type="entry name" value="HTH_MarR-typ"/>
</dbReference>
<accession>A0A7X0RNK9</accession>
<keyword evidence="4" id="KW-1185">Reference proteome</keyword>
<dbReference type="GO" id="GO:0003700">
    <property type="term" value="F:DNA-binding transcription factor activity"/>
    <property type="evidence" value="ECO:0007669"/>
    <property type="project" value="InterPro"/>
</dbReference>
<dbReference type="PROSITE" id="PS50995">
    <property type="entry name" value="HTH_MARR_2"/>
    <property type="match status" value="1"/>
</dbReference>
<dbReference type="RefSeq" id="WP_185140942.1">
    <property type="nucleotide sequence ID" value="NZ_JACJVP010000001.1"/>
</dbReference>
<dbReference type="InterPro" id="IPR036390">
    <property type="entry name" value="WH_DNA-bd_sf"/>
</dbReference>
<gene>
    <name evidence="3" type="ORF">H7C19_02455</name>
</gene>
<proteinExistence type="predicted"/>
<dbReference type="GO" id="GO:0006950">
    <property type="term" value="P:response to stress"/>
    <property type="evidence" value="ECO:0007669"/>
    <property type="project" value="TreeGrafter"/>
</dbReference>
<dbReference type="Pfam" id="PF12802">
    <property type="entry name" value="MarR_2"/>
    <property type="match status" value="1"/>
</dbReference>
<evidence type="ECO:0000313" key="3">
    <source>
        <dbReference type="EMBL" id="MBB6669540.1"/>
    </source>
</evidence>
<dbReference type="GO" id="GO:0003677">
    <property type="term" value="F:DNA binding"/>
    <property type="evidence" value="ECO:0007669"/>
    <property type="project" value="UniProtKB-KW"/>
</dbReference>
<reference evidence="3 4" key="1">
    <citation type="submission" date="2020-08" db="EMBL/GenBank/DDBJ databases">
        <title>Cohnella phylogeny.</title>
        <authorList>
            <person name="Dunlap C."/>
        </authorList>
    </citation>
    <scope>NUCLEOTIDE SEQUENCE [LARGE SCALE GENOMIC DNA]</scope>
    <source>
        <strain evidence="3 4">DSM 28246</strain>
    </source>
</reference>
<sequence length="153" mass="17395">MKPDNADTAHVLMGQFSQLAKLDWHKLTKWQLKASEVRVLVAIKEDVDPEDGNGITVTALSKRLKVTSPTVTQMINNLIRLGYVSRSAHPSDRRITELSLTAKGDEIAREASEAFTRMFQGFIDFLGKEQSEQLIRLLGQTFVYFQRLSEEER</sequence>
<dbReference type="InterPro" id="IPR036388">
    <property type="entry name" value="WH-like_DNA-bd_sf"/>
</dbReference>
<dbReference type="SUPFAM" id="SSF46785">
    <property type="entry name" value="Winged helix' DNA-binding domain"/>
    <property type="match status" value="1"/>
</dbReference>
<comment type="caution">
    <text evidence="3">The sequence shown here is derived from an EMBL/GenBank/DDBJ whole genome shotgun (WGS) entry which is preliminary data.</text>
</comment>
<feature type="domain" description="HTH marR-type" evidence="2">
    <location>
        <begin position="1"/>
        <end position="143"/>
    </location>
</feature>
<dbReference type="PANTHER" id="PTHR33164:SF57">
    <property type="entry name" value="MARR-FAMILY TRANSCRIPTIONAL REGULATOR"/>
    <property type="match status" value="1"/>
</dbReference>
<name>A0A7X0RNK9_9BACL</name>
<dbReference type="AlphaFoldDB" id="A0A7X0RNK9"/>